<name>A0A371GJN0_MUCPR</name>
<sequence length="141" mass="16434">MLLKKVCNLFVEIDATFDERKIANFEDELKRLKLNQKSQHKIAFGLQGERRNDNNEPSQERNIPIRSKFISSHPPNLIIGETSSNGFSTKNKVLNLIPPPRHQSIIGTRWIFTNKVKLLETRQDWLHKDTTNKKKSTMKKP</sequence>
<dbReference type="Proteomes" id="UP000257109">
    <property type="component" value="Unassembled WGS sequence"/>
</dbReference>
<feature type="region of interest" description="Disordered" evidence="1">
    <location>
        <begin position="43"/>
        <end position="67"/>
    </location>
</feature>
<proteinExistence type="predicted"/>
<reference evidence="2" key="1">
    <citation type="submission" date="2018-05" db="EMBL/GenBank/DDBJ databases">
        <title>Draft genome of Mucuna pruriens seed.</title>
        <authorList>
            <person name="Nnadi N.E."/>
            <person name="Vos R."/>
            <person name="Hasami M.H."/>
            <person name="Devisetty U.K."/>
            <person name="Aguiy J.C."/>
        </authorList>
    </citation>
    <scope>NUCLEOTIDE SEQUENCE [LARGE SCALE GENOMIC DNA]</scope>
    <source>
        <strain evidence="2">JCA_2017</strain>
    </source>
</reference>
<evidence type="ECO:0008006" key="4">
    <source>
        <dbReference type="Google" id="ProtNLM"/>
    </source>
</evidence>
<evidence type="ECO:0000313" key="3">
    <source>
        <dbReference type="Proteomes" id="UP000257109"/>
    </source>
</evidence>
<feature type="non-terminal residue" evidence="2">
    <location>
        <position position="1"/>
    </location>
</feature>
<dbReference type="AlphaFoldDB" id="A0A371GJN0"/>
<protein>
    <recommendedName>
        <fullName evidence="4">Reverse transcriptase Ty1/copia-type domain-containing protein</fullName>
    </recommendedName>
</protein>
<gene>
    <name evidence="2" type="ORF">CR513_27335</name>
</gene>
<dbReference type="EMBL" id="QJKJ01005287">
    <property type="protein sequence ID" value="RDX90772.1"/>
    <property type="molecule type" value="Genomic_DNA"/>
</dbReference>
<keyword evidence="3" id="KW-1185">Reference proteome</keyword>
<evidence type="ECO:0000256" key="1">
    <source>
        <dbReference type="SAM" id="MobiDB-lite"/>
    </source>
</evidence>
<organism evidence="2 3">
    <name type="scientific">Mucuna pruriens</name>
    <name type="common">Velvet bean</name>
    <name type="synonym">Dolichos pruriens</name>
    <dbReference type="NCBI Taxonomy" id="157652"/>
    <lineage>
        <taxon>Eukaryota</taxon>
        <taxon>Viridiplantae</taxon>
        <taxon>Streptophyta</taxon>
        <taxon>Embryophyta</taxon>
        <taxon>Tracheophyta</taxon>
        <taxon>Spermatophyta</taxon>
        <taxon>Magnoliopsida</taxon>
        <taxon>eudicotyledons</taxon>
        <taxon>Gunneridae</taxon>
        <taxon>Pentapetalae</taxon>
        <taxon>rosids</taxon>
        <taxon>fabids</taxon>
        <taxon>Fabales</taxon>
        <taxon>Fabaceae</taxon>
        <taxon>Papilionoideae</taxon>
        <taxon>50 kb inversion clade</taxon>
        <taxon>NPAAA clade</taxon>
        <taxon>indigoferoid/millettioid clade</taxon>
        <taxon>Phaseoleae</taxon>
        <taxon>Mucuna</taxon>
    </lineage>
</organism>
<evidence type="ECO:0000313" key="2">
    <source>
        <dbReference type="EMBL" id="RDX90772.1"/>
    </source>
</evidence>
<accession>A0A371GJN0</accession>
<comment type="caution">
    <text evidence="2">The sequence shown here is derived from an EMBL/GenBank/DDBJ whole genome shotgun (WGS) entry which is preliminary data.</text>
</comment>